<dbReference type="Proteomes" id="UP001239445">
    <property type="component" value="Unassembled WGS sequence"/>
</dbReference>
<dbReference type="PANTHER" id="PTHR24305:SF168">
    <property type="entry name" value="P450, PUTATIVE (EUROFUNG)-RELATED"/>
    <property type="match status" value="1"/>
</dbReference>
<dbReference type="PRINTS" id="PR00463">
    <property type="entry name" value="EP450I"/>
</dbReference>
<evidence type="ECO:0000256" key="5">
    <source>
        <dbReference type="SAM" id="Phobius"/>
    </source>
</evidence>
<dbReference type="PRINTS" id="PR00385">
    <property type="entry name" value="P450"/>
</dbReference>
<keyword evidence="3 4" id="KW-0408">Iron</keyword>
<evidence type="ECO:0000313" key="6">
    <source>
        <dbReference type="EMBL" id="KAK1751964.1"/>
    </source>
</evidence>
<keyword evidence="5" id="KW-1133">Transmembrane helix</keyword>
<dbReference type="InterPro" id="IPR002401">
    <property type="entry name" value="Cyt_P450_E_grp-I"/>
</dbReference>
<dbReference type="GO" id="GO:0020037">
    <property type="term" value="F:heme binding"/>
    <property type="evidence" value="ECO:0007669"/>
    <property type="project" value="InterPro"/>
</dbReference>
<evidence type="ECO:0000256" key="4">
    <source>
        <dbReference type="PIRSR" id="PIRSR602401-1"/>
    </source>
</evidence>
<comment type="caution">
    <text evidence="6">The sequence shown here is derived from an EMBL/GenBank/DDBJ whole genome shotgun (WGS) entry which is preliminary data.</text>
</comment>
<sequence>MLETARADELLTRLRDVVSTPRGAVGTAIAVVLVLFTIQTFRAWWRLRHIPGPFLNSITPLVMTYHCFKEDITTYTYNLTRKYGPLVRVQPNVVVYNDPETMRRVCSVKANFTKGLWFEFSRWDLERYSCIAMRDNESRKERKTKLLPAWAGQGLSVMETRVDSQVRSFLDLVERKYVSSPGDFRPMDFGHRAQFYTLDVVTSVTFGRPFGFLKKDGDVEKYLEITESMTPMFGVLGTLPWLVHVMHAWPMRLMMPGSGDKVGFGVLMKFASDEVQKRLEPGDPNSEHDLIRAYLRNGVEPEDVVQECITLAVAGSETTSVALRMALLSTLTTPLAYAKLQAEIDAFYAARDAADDSIITFADAKTLPYAQAIIREALRLWPPSAGLFTKEVPPGGDTMHGYYLPPGTEVGQNLSSIGKLPRIWGDDYDIFRPERWLEAGPEKFDEMAAAVDLVFSSGKYVCLGKQIAWMELLKFFVEVFRRYDIAIVNNAQPLKLRDPVTFLSKDFWIRFNKREK</sequence>
<keyword evidence="1 4" id="KW-0349">Heme</keyword>
<accession>A0AAJ0F8C1</accession>
<gene>
    <name evidence="6" type="ORF">QBC47DRAFT_63299</name>
</gene>
<evidence type="ECO:0000313" key="7">
    <source>
        <dbReference type="Proteomes" id="UP001239445"/>
    </source>
</evidence>
<keyword evidence="7" id="KW-1185">Reference proteome</keyword>
<reference evidence="6" key="1">
    <citation type="submission" date="2023-06" db="EMBL/GenBank/DDBJ databases">
        <title>Genome-scale phylogeny and comparative genomics of the fungal order Sordariales.</title>
        <authorList>
            <consortium name="Lawrence Berkeley National Laboratory"/>
            <person name="Hensen N."/>
            <person name="Bonometti L."/>
            <person name="Westerberg I."/>
            <person name="Brannstrom I.O."/>
            <person name="Guillou S."/>
            <person name="Cros-Aarteil S."/>
            <person name="Calhoun S."/>
            <person name="Haridas S."/>
            <person name="Kuo A."/>
            <person name="Mondo S."/>
            <person name="Pangilinan J."/>
            <person name="Riley R."/>
            <person name="Labutti K."/>
            <person name="Andreopoulos B."/>
            <person name="Lipzen A."/>
            <person name="Chen C."/>
            <person name="Yanf M."/>
            <person name="Daum C."/>
            <person name="Ng V."/>
            <person name="Clum A."/>
            <person name="Steindorff A."/>
            <person name="Ohm R."/>
            <person name="Martin F."/>
            <person name="Silar P."/>
            <person name="Natvig D."/>
            <person name="Lalanne C."/>
            <person name="Gautier V."/>
            <person name="Ament-Velasquez S.L."/>
            <person name="Kruys A."/>
            <person name="Hutchinson M.I."/>
            <person name="Powell A.J."/>
            <person name="Barry K."/>
            <person name="Miller A.N."/>
            <person name="Grigoriev I.V."/>
            <person name="Debuchy R."/>
            <person name="Gladieux P."/>
            <person name="Thoren M.H."/>
            <person name="Johannesson H."/>
        </authorList>
    </citation>
    <scope>NUCLEOTIDE SEQUENCE</scope>
    <source>
        <strain evidence="6">PSN4</strain>
    </source>
</reference>
<dbReference type="InterPro" id="IPR050121">
    <property type="entry name" value="Cytochrome_P450_monoxygenase"/>
</dbReference>
<dbReference type="EMBL" id="MU839840">
    <property type="protein sequence ID" value="KAK1751964.1"/>
    <property type="molecule type" value="Genomic_DNA"/>
</dbReference>
<evidence type="ECO:0000256" key="2">
    <source>
        <dbReference type="ARBA" id="ARBA00022723"/>
    </source>
</evidence>
<dbReference type="AlphaFoldDB" id="A0AAJ0F8C1"/>
<dbReference type="GO" id="GO:0004497">
    <property type="term" value="F:monooxygenase activity"/>
    <property type="evidence" value="ECO:0007669"/>
    <property type="project" value="InterPro"/>
</dbReference>
<dbReference type="Gene3D" id="1.10.630.10">
    <property type="entry name" value="Cytochrome P450"/>
    <property type="match status" value="1"/>
</dbReference>
<keyword evidence="5" id="KW-0812">Transmembrane</keyword>
<keyword evidence="5" id="KW-0472">Membrane</keyword>
<dbReference type="GO" id="GO:0005506">
    <property type="term" value="F:iron ion binding"/>
    <property type="evidence" value="ECO:0007669"/>
    <property type="project" value="InterPro"/>
</dbReference>
<proteinExistence type="predicted"/>
<dbReference type="InterPro" id="IPR001128">
    <property type="entry name" value="Cyt_P450"/>
</dbReference>
<keyword evidence="2 4" id="KW-0479">Metal-binding</keyword>
<evidence type="ECO:0000256" key="3">
    <source>
        <dbReference type="ARBA" id="ARBA00023004"/>
    </source>
</evidence>
<feature type="binding site" description="axial binding residue" evidence="4">
    <location>
        <position position="462"/>
    </location>
    <ligand>
        <name>heme</name>
        <dbReference type="ChEBI" id="CHEBI:30413"/>
    </ligand>
    <ligandPart>
        <name>Fe</name>
        <dbReference type="ChEBI" id="CHEBI:18248"/>
    </ligandPart>
</feature>
<dbReference type="SUPFAM" id="SSF48264">
    <property type="entry name" value="Cytochrome P450"/>
    <property type="match status" value="1"/>
</dbReference>
<dbReference type="Pfam" id="PF00067">
    <property type="entry name" value="p450"/>
    <property type="match status" value="1"/>
</dbReference>
<comment type="cofactor">
    <cofactor evidence="4">
        <name>heme</name>
        <dbReference type="ChEBI" id="CHEBI:30413"/>
    </cofactor>
</comment>
<feature type="transmembrane region" description="Helical" evidence="5">
    <location>
        <begin position="24"/>
        <end position="45"/>
    </location>
</feature>
<dbReference type="CDD" id="cd11060">
    <property type="entry name" value="CYP57A1-like"/>
    <property type="match status" value="1"/>
</dbReference>
<dbReference type="GO" id="GO:0016705">
    <property type="term" value="F:oxidoreductase activity, acting on paired donors, with incorporation or reduction of molecular oxygen"/>
    <property type="evidence" value="ECO:0007669"/>
    <property type="project" value="InterPro"/>
</dbReference>
<organism evidence="6 7">
    <name type="scientific">Echria macrotheca</name>
    <dbReference type="NCBI Taxonomy" id="438768"/>
    <lineage>
        <taxon>Eukaryota</taxon>
        <taxon>Fungi</taxon>
        <taxon>Dikarya</taxon>
        <taxon>Ascomycota</taxon>
        <taxon>Pezizomycotina</taxon>
        <taxon>Sordariomycetes</taxon>
        <taxon>Sordariomycetidae</taxon>
        <taxon>Sordariales</taxon>
        <taxon>Schizotheciaceae</taxon>
        <taxon>Echria</taxon>
    </lineage>
</organism>
<dbReference type="PANTHER" id="PTHR24305">
    <property type="entry name" value="CYTOCHROME P450"/>
    <property type="match status" value="1"/>
</dbReference>
<evidence type="ECO:0000256" key="1">
    <source>
        <dbReference type="ARBA" id="ARBA00022617"/>
    </source>
</evidence>
<dbReference type="InterPro" id="IPR036396">
    <property type="entry name" value="Cyt_P450_sf"/>
</dbReference>
<protein>
    <submittedName>
        <fullName evidence="6">Cytochrome P450</fullName>
    </submittedName>
</protein>
<name>A0AAJ0F8C1_9PEZI</name>